<dbReference type="KEGG" id="hsal:JMJ58_21515"/>
<evidence type="ECO:0000313" key="1">
    <source>
        <dbReference type="EMBL" id="QRV17419.1"/>
    </source>
</evidence>
<dbReference type="GeneID" id="62877761"/>
<organism evidence="1 2">
    <name type="scientific">Haloterrigena salifodinae</name>
    <dbReference type="NCBI Taxonomy" id="2675099"/>
    <lineage>
        <taxon>Archaea</taxon>
        <taxon>Methanobacteriati</taxon>
        <taxon>Methanobacteriota</taxon>
        <taxon>Stenosarchaea group</taxon>
        <taxon>Halobacteria</taxon>
        <taxon>Halobacteriales</taxon>
        <taxon>Natrialbaceae</taxon>
        <taxon>Haloterrigena</taxon>
    </lineage>
</organism>
<gene>
    <name evidence="1" type="ORF">JMJ58_21515</name>
</gene>
<dbReference type="EMBL" id="CP069189">
    <property type="protein sequence ID" value="QRV17419.1"/>
    <property type="molecule type" value="Genomic_DNA"/>
</dbReference>
<dbReference type="AlphaFoldDB" id="A0A8T8E6R6"/>
<sequence length="115" mass="13095">MESSRREILRKITITTVGMSSLASSGSVSATDDQGNSWDFNELAGEERDEVLDIFSSDSDVQTLLQHARQNRWEYDLDEAKVIKTISPDIEKYSVTLEFQADHDTTDDNVFLCWE</sequence>
<geneLocation type="plasmid" evidence="1 2">
    <name>pHTS138</name>
</geneLocation>
<keyword evidence="2" id="KW-1185">Reference proteome</keyword>
<proteinExistence type="predicted"/>
<dbReference type="RefSeq" id="WP_204749454.1">
    <property type="nucleotide sequence ID" value="NZ_CP069189.1"/>
</dbReference>
<keyword evidence="1" id="KW-0614">Plasmid</keyword>
<name>A0A8T8E6R6_9EURY</name>
<accession>A0A8T8E6R6</accession>
<evidence type="ECO:0000313" key="2">
    <source>
        <dbReference type="Proteomes" id="UP000637819"/>
    </source>
</evidence>
<dbReference type="Proteomes" id="UP000637819">
    <property type="component" value="Plasmid pHTS138"/>
</dbReference>
<reference evidence="1 2" key="1">
    <citation type="submission" date="2021-01" db="EMBL/GenBank/DDBJ databases">
        <title>Genome Sequence and Methylation Pattern of Haloterrigena salifodinae BOL5-1, An Extremely Halophilic Archaeon from a Bolivian Salt Mine.</title>
        <authorList>
            <person name="DasSarma P."/>
            <person name="Anton B.P."/>
            <person name="DasSarma S.L."/>
            <person name="von Ehrenheim H.A.L."/>
            <person name="Martinez F.L."/>
            <person name="Guzman D."/>
            <person name="Roberts R.J."/>
            <person name="DasSarma S."/>
        </authorList>
    </citation>
    <scope>NUCLEOTIDE SEQUENCE [LARGE SCALE GENOMIC DNA]</scope>
    <source>
        <strain evidence="1 2">BOL5-1</strain>
        <plasmid evidence="1 2">pHTS138</plasmid>
    </source>
</reference>
<protein>
    <submittedName>
        <fullName evidence="1">Uncharacterized protein</fullName>
    </submittedName>
</protein>